<organism evidence="5">
    <name type="scientific">Chromera velia CCMP2878</name>
    <dbReference type="NCBI Taxonomy" id="1169474"/>
    <lineage>
        <taxon>Eukaryota</taxon>
        <taxon>Sar</taxon>
        <taxon>Alveolata</taxon>
        <taxon>Colpodellida</taxon>
        <taxon>Chromeraceae</taxon>
        <taxon>Chromera</taxon>
    </lineage>
</organism>
<name>A0A0G4GW95_9ALVE</name>
<feature type="region of interest" description="Disordered" evidence="4">
    <location>
        <begin position="175"/>
        <end position="254"/>
    </location>
</feature>
<evidence type="ECO:0008006" key="6">
    <source>
        <dbReference type="Google" id="ProtNLM"/>
    </source>
</evidence>
<keyword evidence="2" id="KW-0547">Nucleotide-binding</keyword>
<evidence type="ECO:0000256" key="4">
    <source>
        <dbReference type="SAM" id="MobiDB-lite"/>
    </source>
</evidence>
<proteinExistence type="predicted"/>
<feature type="compositionally biased region" description="Polar residues" evidence="4">
    <location>
        <begin position="142"/>
        <end position="152"/>
    </location>
</feature>
<reference evidence="5" key="1">
    <citation type="submission" date="2014-11" db="EMBL/GenBank/DDBJ databases">
        <authorList>
            <person name="Otto D Thomas"/>
            <person name="Naeem Raeece"/>
        </authorList>
    </citation>
    <scope>NUCLEOTIDE SEQUENCE</scope>
</reference>
<feature type="compositionally biased region" description="Basic and acidic residues" evidence="4">
    <location>
        <begin position="473"/>
        <end position="482"/>
    </location>
</feature>
<keyword evidence="1" id="KW-0808">Transferase</keyword>
<dbReference type="Gene3D" id="3.40.50.300">
    <property type="entry name" value="P-loop containing nucleotide triphosphate hydrolases"/>
    <property type="match status" value="1"/>
</dbReference>
<feature type="region of interest" description="Disordered" evidence="4">
    <location>
        <begin position="24"/>
        <end position="59"/>
    </location>
</feature>
<feature type="compositionally biased region" description="Polar residues" evidence="4">
    <location>
        <begin position="537"/>
        <end position="546"/>
    </location>
</feature>
<evidence type="ECO:0000313" key="5">
    <source>
        <dbReference type="EMBL" id="CEM35010.1"/>
    </source>
</evidence>
<feature type="compositionally biased region" description="Polar residues" evidence="4">
    <location>
        <begin position="490"/>
        <end position="505"/>
    </location>
</feature>
<dbReference type="PANTHER" id="PTHR23359">
    <property type="entry name" value="NUCLEOTIDE KINASE"/>
    <property type="match status" value="1"/>
</dbReference>
<sequence length="886" mass="96243">MLSQFNFVFESGFASLSTGSAGLASGFSHEHRQYTSRKRRTPTPGGGIEQGGTEGADSFSPIRSCPFAVEWGDANLSTKNYHSPPRNVYPSRVTPRPTADVQNAFSYAQGRTNRHPETQNDTVAFGTLSPSPSAAPPALKTSGPSDQVSKTAQRACWGGSPFDDAPIVLEQGAREGPRQQGDLYASTYGGSPPQQFSPNKTEASLPHSHPSVPPNGPLPPPLHSSICPPPVSRPLPPSSPQSVEAVPKQGEGGKRYVVDHHGKVHDRFDHSTHARVMGGGDLREPDGVQMCAHPQTTDDHILYHPTRGQTQGQGRAEQSVKRFSDNPFTYEEPRPPPGSAEPQSAQKQLPATPVPSFRTNEIVEGNQIRRIPKGSSPERNKSKFNFKDFSTLPASPPRSRSVTPFRRGRTSSPPLPPNKVTPSSEASRLIAEGRRDLLFVSFGAPPSRPPSPNGHSLRGTVPLASPSYFTHTATEDLREHHPSPLPAFQSPGQPGSGDMNSNTLRASVPPPQPFVAPVTVSLQDENYPRSALANPSAHASQISQQPEAPVNAPHFTPRGWSDVHSQKEGYVDQGGLWTARGGPQDQEVQAKKNAPSALSLSSRQQQLQRQAVGRWHREGSQVAAALQCPDSPVQMHAPGGQKFRRNSPFAAPFASPLCTRMLDPDSPPRSFSGLRKSLRVIFLIGAPGSGRRDLAAAVASGSTGAAHSVCVLSMGDAIRRAVEKKSPYHQRFAESLYRRRQAETNAVRHLLETELRKMGQLEGVACPTGLILLEGFPRDLEQLMMFEQRFGLPHCALFLRVPRGLLLSRLLVKAAESGRDPDVARRHAEEALRDFEEHTPALLENLRARNLLKVLSGTVPFQHALEDLHLHLRRTACPAGLPLKEY</sequence>
<evidence type="ECO:0000256" key="2">
    <source>
        <dbReference type="ARBA" id="ARBA00022741"/>
    </source>
</evidence>
<feature type="compositionally biased region" description="Gly residues" evidence="4">
    <location>
        <begin position="44"/>
        <end position="54"/>
    </location>
</feature>
<feature type="compositionally biased region" description="Polar residues" evidence="4">
    <location>
        <begin position="188"/>
        <end position="202"/>
    </location>
</feature>
<dbReference type="AlphaFoldDB" id="A0A0G4GW95"/>
<dbReference type="EMBL" id="CDMZ01001602">
    <property type="protein sequence ID" value="CEM35010.1"/>
    <property type="molecule type" value="Genomic_DNA"/>
</dbReference>
<accession>A0A0G4GW95</accession>
<feature type="region of interest" description="Disordered" evidence="4">
    <location>
        <begin position="78"/>
        <end position="97"/>
    </location>
</feature>
<dbReference type="InterPro" id="IPR027417">
    <property type="entry name" value="P-loop_NTPase"/>
</dbReference>
<dbReference type="SUPFAM" id="SSF52540">
    <property type="entry name" value="P-loop containing nucleoside triphosphate hydrolases"/>
    <property type="match status" value="1"/>
</dbReference>
<keyword evidence="3" id="KW-0418">Kinase</keyword>
<dbReference type="VEuPathDB" id="CryptoDB:Cvel_5282"/>
<evidence type="ECO:0000256" key="1">
    <source>
        <dbReference type="ARBA" id="ARBA00022679"/>
    </source>
</evidence>
<feature type="compositionally biased region" description="Low complexity" evidence="4">
    <location>
        <begin position="129"/>
        <end position="138"/>
    </location>
</feature>
<dbReference type="GO" id="GO:0019205">
    <property type="term" value="F:nucleobase-containing compound kinase activity"/>
    <property type="evidence" value="ECO:0007669"/>
    <property type="project" value="InterPro"/>
</dbReference>
<dbReference type="GO" id="GO:0006139">
    <property type="term" value="P:nucleobase-containing compound metabolic process"/>
    <property type="evidence" value="ECO:0007669"/>
    <property type="project" value="InterPro"/>
</dbReference>
<feature type="compositionally biased region" description="Pro residues" evidence="4">
    <location>
        <begin position="211"/>
        <end position="239"/>
    </location>
</feature>
<feature type="region of interest" description="Disordered" evidence="4">
    <location>
        <begin position="574"/>
        <end position="603"/>
    </location>
</feature>
<feature type="region of interest" description="Disordered" evidence="4">
    <location>
        <begin position="530"/>
        <end position="562"/>
    </location>
</feature>
<feature type="region of interest" description="Disordered" evidence="4">
    <location>
        <begin position="297"/>
        <end position="516"/>
    </location>
</feature>
<dbReference type="Pfam" id="PF00406">
    <property type="entry name" value="ADK"/>
    <property type="match status" value="1"/>
</dbReference>
<dbReference type="GO" id="GO:0005524">
    <property type="term" value="F:ATP binding"/>
    <property type="evidence" value="ECO:0007669"/>
    <property type="project" value="InterPro"/>
</dbReference>
<gene>
    <name evidence="5" type="ORF">Cvel_5282</name>
</gene>
<protein>
    <recommendedName>
        <fullName evidence="6">Adenylate kinase active site lid domain-containing protein</fullName>
    </recommendedName>
</protein>
<dbReference type="InterPro" id="IPR000850">
    <property type="entry name" value="Adenylat/UMP-CMP_kin"/>
</dbReference>
<feature type="region of interest" description="Disordered" evidence="4">
    <location>
        <begin position="109"/>
        <end position="163"/>
    </location>
</feature>
<evidence type="ECO:0000256" key="3">
    <source>
        <dbReference type="ARBA" id="ARBA00022777"/>
    </source>
</evidence>